<name>A0A5D0CM52_9BACL</name>
<evidence type="ECO:0000313" key="4">
    <source>
        <dbReference type="Proteomes" id="UP000325218"/>
    </source>
</evidence>
<dbReference type="OrthoDB" id="1808577at2"/>
<feature type="region of interest" description="Disordered" evidence="1">
    <location>
        <begin position="714"/>
        <end position="734"/>
    </location>
</feature>
<feature type="transmembrane region" description="Helical" evidence="2">
    <location>
        <begin position="340"/>
        <end position="366"/>
    </location>
</feature>
<feature type="transmembrane region" description="Helical" evidence="2">
    <location>
        <begin position="427"/>
        <end position="448"/>
    </location>
</feature>
<dbReference type="Proteomes" id="UP000325218">
    <property type="component" value="Unassembled WGS sequence"/>
</dbReference>
<dbReference type="EMBL" id="VSDO01000006">
    <property type="protein sequence ID" value="TYA10264.1"/>
    <property type="molecule type" value="Genomic_DNA"/>
</dbReference>
<evidence type="ECO:0000256" key="2">
    <source>
        <dbReference type="SAM" id="Phobius"/>
    </source>
</evidence>
<feature type="transmembrane region" description="Helical" evidence="2">
    <location>
        <begin position="86"/>
        <end position="105"/>
    </location>
</feature>
<comment type="caution">
    <text evidence="3">The sequence shown here is derived from an EMBL/GenBank/DDBJ whole genome shotgun (WGS) entry which is preliminary data.</text>
</comment>
<sequence length="734" mass="77127">MAGQERRATGRFNIKSRSDVMIRGAVLGTVAFLALTGGMFHRASLLTLVPVSLWLLTAAAAMVALLRKSWCRGGDAALPGGDWPLIAGPFIIASFYGIQLLMSPVSYQSTVLASIHWLFLGAFSLGLLAAGRGRGGPAYLERGWLLVTGGLAVTALAAVYGLLPAPGAILRTADREVAAAGARLGGLLQYPNTFGAVMAAALLERLTALARMPGAAFTRPARWRGCGAGALAPVFALALLLTESRGAFAAAAAGWAAGWLLLRGRERLRYALHSAAALAVAAPLARQLAAAQLAPPALPGLLALAAGLAAASALSALAARSAERLGAPGDRRRGSGALAAGAVLHAAVPAAMLAAALGAALAFAGLRERLYSAATWLARGEMYADALRLLREWPWLGRGGDTWRWLHRTVQSRPYVGNEVHSGYLDLALDLGGIGLLALLVWLGFAVVRMRRSRMPGRLLPAFLVLLLHSAVDFDMSYGLYWMLVLWLAVWGLGPSGGSFGRRPGKTRRLVDRMNGKRRVQLDRLLAGGLAAVLLTGGLSAFRQAESLRLQRLAEVGPPGVRAAAESARLLERALALAPARPELRLALAGRLEAEAAAEVLRGGMAYERSHPGLALALGFALARQGDAAALGPLRRAAELDRYSRAVQTAALEGISLLADRLKSAGKLPQAASTASAGMEAFRRFHRLAEQTRQLRNDRGFRLTPEAVALARKLRAGAAGLPPPRPGEASARPR</sequence>
<feature type="transmembrane region" description="Helical" evidence="2">
    <location>
        <begin position="143"/>
        <end position="163"/>
    </location>
</feature>
<feature type="transmembrane region" description="Helical" evidence="2">
    <location>
        <begin position="111"/>
        <end position="131"/>
    </location>
</feature>
<evidence type="ECO:0000256" key="1">
    <source>
        <dbReference type="SAM" id="MobiDB-lite"/>
    </source>
</evidence>
<feature type="transmembrane region" description="Helical" evidence="2">
    <location>
        <begin position="301"/>
        <end position="319"/>
    </location>
</feature>
<dbReference type="PANTHER" id="PTHR37422">
    <property type="entry name" value="TEICHURONIC ACID BIOSYNTHESIS PROTEIN TUAE"/>
    <property type="match status" value="1"/>
</dbReference>
<keyword evidence="4" id="KW-1185">Reference proteome</keyword>
<keyword evidence="2" id="KW-0812">Transmembrane</keyword>
<evidence type="ECO:0000313" key="3">
    <source>
        <dbReference type="EMBL" id="TYA10264.1"/>
    </source>
</evidence>
<keyword evidence="2" id="KW-1133">Transmembrane helix</keyword>
<gene>
    <name evidence="3" type="ORF">FRY98_27170</name>
</gene>
<proteinExistence type="predicted"/>
<organism evidence="3 4">
    <name type="scientific">Paenibacillus faecis</name>
    <dbReference type="NCBI Taxonomy" id="862114"/>
    <lineage>
        <taxon>Bacteria</taxon>
        <taxon>Bacillati</taxon>
        <taxon>Bacillota</taxon>
        <taxon>Bacilli</taxon>
        <taxon>Bacillales</taxon>
        <taxon>Paenibacillaceae</taxon>
        <taxon>Paenibacillus</taxon>
    </lineage>
</organism>
<feature type="transmembrane region" description="Helical" evidence="2">
    <location>
        <begin position="270"/>
        <end position="289"/>
    </location>
</feature>
<feature type="transmembrane region" description="Helical" evidence="2">
    <location>
        <begin position="183"/>
        <end position="203"/>
    </location>
</feature>
<dbReference type="RefSeq" id="WP_148457832.1">
    <property type="nucleotide sequence ID" value="NZ_VSDO01000006.1"/>
</dbReference>
<feature type="transmembrane region" description="Helical" evidence="2">
    <location>
        <begin position="478"/>
        <end position="501"/>
    </location>
</feature>
<dbReference type="PANTHER" id="PTHR37422:SF21">
    <property type="entry name" value="EXOQ-LIKE PROTEIN"/>
    <property type="match status" value="1"/>
</dbReference>
<reference evidence="3 4" key="1">
    <citation type="submission" date="2019-08" db="EMBL/GenBank/DDBJ databases">
        <title>Genome sequencing of Paenibacillus faecis DSM 23593(T).</title>
        <authorList>
            <person name="Kook J.-K."/>
            <person name="Park S.-N."/>
            <person name="Lim Y.K."/>
        </authorList>
    </citation>
    <scope>NUCLEOTIDE SEQUENCE [LARGE SCALE GENOMIC DNA]</scope>
    <source>
        <strain evidence="3 4">DSM 23593</strain>
    </source>
</reference>
<feature type="transmembrane region" description="Helical" evidence="2">
    <location>
        <begin position="223"/>
        <end position="241"/>
    </location>
</feature>
<feature type="transmembrane region" description="Helical" evidence="2">
    <location>
        <begin position="20"/>
        <end position="40"/>
    </location>
</feature>
<feature type="transmembrane region" description="Helical" evidence="2">
    <location>
        <begin position="522"/>
        <end position="542"/>
    </location>
</feature>
<keyword evidence="2" id="KW-0472">Membrane</keyword>
<evidence type="ECO:0008006" key="5">
    <source>
        <dbReference type="Google" id="ProtNLM"/>
    </source>
</evidence>
<accession>A0A5D0CM52</accession>
<feature type="transmembrane region" description="Helical" evidence="2">
    <location>
        <begin position="247"/>
        <end position="263"/>
    </location>
</feature>
<feature type="transmembrane region" description="Helical" evidence="2">
    <location>
        <begin position="455"/>
        <end position="472"/>
    </location>
</feature>
<dbReference type="InterPro" id="IPR051533">
    <property type="entry name" value="WaaL-like"/>
</dbReference>
<feature type="transmembrane region" description="Helical" evidence="2">
    <location>
        <begin position="46"/>
        <end position="66"/>
    </location>
</feature>
<dbReference type="AlphaFoldDB" id="A0A5D0CM52"/>
<protein>
    <recommendedName>
        <fullName evidence="5">O-antigen ligase family protein</fullName>
    </recommendedName>
</protein>